<evidence type="ECO:0000313" key="2">
    <source>
        <dbReference type="Proteomes" id="UP001163835"/>
    </source>
</evidence>
<sequence length="61" mass="7164">WPHYMHAVLFAIWVTVSRATGFSPYCLLYGTHPVFSFDLTEITWQTLDWHTVQTHDELIAL</sequence>
<comment type="caution">
    <text evidence="1">The sequence shown here is derived from an EMBL/GenBank/DDBJ whole genome shotgun (WGS) entry which is preliminary data.</text>
</comment>
<accession>A0ACC1TJV7</accession>
<dbReference type="EMBL" id="MU795740">
    <property type="protein sequence ID" value="KAJ3804958.1"/>
    <property type="molecule type" value="Genomic_DNA"/>
</dbReference>
<feature type="non-terminal residue" evidence="1">
    <location>
        <position position="1"/>
    </location>
</feature>
<keyword evidence="2" id="KW-1185">Reference proteome</keyword>
<protein>
    <submittedName>
        <fullName evidence="1">Uncharacterized protein</fullName>
    </submittedName>
</protein>
<proteinExistence type="predicted"/>
<dbReference type="Proteomes" id="UP001163835">
    <property type="component" value="Unassembled WGS sequence"/>
</dbReference>
<evidence type="ECO:0000313" key="1">
    <source>
        <dbReference type="EMBL" id="KAJ3804958.1"/>
    </source>
</evidence>
<gene>
    <name evidence="1" type="ORF">F5876DRAFT_20659</name>
</gene>
<feature type="non-terminal residue" evidence="1">
    <location>
        <position position="61"/>
    </location>
</feature>
<reference evidence="1" key="1">
    <citation type="submission" date="2022-09" db="EMBL/GenBank/DDBJ databases">
        <title>A Global Phylogenomic Analysis of the Shiitake Genus Lentinula.</title>
        <authorList>
            <consortium name="DOE Joint Genome Institute"/>
            <person name="Sierra-Patev S."/>
            <person name="Min B."/>
            <person name="Naranjo-Ortiz M."/>
            <person name="Looney B."/>
            <person name="Konkel Z."/>
            <person name="Slot J.C."/>
            <person name="Sakamoto Y."/>
            <person name="Steenwyk J.L."/>
            <person name="Rokas A."/>
            <person name="Carro J."/>
            <person name="Camarero S."/>
            <person name="Ferreira P."/>
            <person name="Molpeceres G."/>
            <person name="Ruiz-Duenas F.J."/>
            <person name="Serrano A."/>
            <person name="Henrissat B."/>
            <person name="Drula E."/>
            <person name="Hughes K.W."/>
            <person name="Mata J.L."/>
            <person name="Ishikawa N.K."/>
            <person name="Vargas-Isla R."/>
            <person name="Ushijima S."/>
            <person name="Smith C.A."/>
            <person name="Ahrendt S."/>
            <person name="Andreopoulos W."/>
            <person name="He G."/>
            <person name="Labutti K."/>
            <person name="Lipzen A."/>
            <person name="Ng V."/>
            <person name="Riley R."/>
            <person name="Sandor L."/>
            <person name="Barry K."/>
            <person name="Martinez A.T."/>
            <person name="Xiao Y."/>
            <person name="Gibbons J.G."/>
            <person name="Terashima K."/>
            <person name="Grigoriev I.V."/>
            <person name="Hibbett D.S."/>
        </authorList>
    </citation>
    <scope>NUCLEOTIDE SEQUENCE</scope>
    <source>
        <strain evidence="1">TMI1499</strain>
    </source>
</reference>
<name>A0ACC1TJV7_9AGAR</name>
<organism evidence="1 2">
    <name type="scientific">Lentinula aff. lateritia</name>
    <dbReference type="NCBI Taxonomy" id="2804960"/>
    <lineage>
        <taxon>Eukaryota</taxon>
        <taxon>Fungi</taxon>
        <taxon>Dikarya</taxon>
        <taxon>Basidiomycota</taxon>
        <taxon>Agaricomycotina</taxon>
        <taxon>Agaricomycetes</taxon>
        <taxon>Agaricomycetidae</taxon>
        <taxon>Agaricales</taxon>
        <taxon>Marasmiineae</taxon>
        <taxon>Omphalotaceae</taxon>
        <taxon>Lentinula</taxon>
    </lineage>
</organism>